<dbReference type="RefSeq" id="WP_345253200.1">
    <property type="nucleotide sequence ID" value="NZ_BAABGY010000002.1"/>
</dbReference>
<evidence type="ECO:0000313" key="2">
    <source>
        <dbReference type="EMBL" id="GAA4320505.1"/>
    </source>
</evidence>
<dbReference type="Gene3D" id="3.40.50.300">
    <property type="entry name" value="P-loop containing nucleotide triphosphate hydrolases"/>
    <property type="match status" value="1"/>
</dbReference>
<protein>
    <submittedName>
        <fullName evidence="2">Nicotinamide-nucleotide adenylyltransferase</fullName>
    </submittedName>
</protein>
<dbReference type="InterPro" id="IPR038727">
    <property type="entry name" value="NadR/Ttd14_AAA_dom"/>
</dbReference>
<evidence type="ECO:0000313" key="3">
    <source>
        <dbReference type="Proteomes" id="UP001501725"/>
    </source>
</evidence>
<feature type="domain" description="NadR/Ttd14 AAA" evidence="1">
    <location>
        <begin position="159"/>
        <end position="312"/>
    </location>
</feature>
<gene>
    <name evidence="2" type="ORF">GCM10023184_05710</name>
</gene>
<dbReference type="Proteomes" id="UP001501725">
    <property type="component" value="Unassembled WGS sequence"/>
</dbReference>
<dbReference type="EMBL" id="BAABGY010000002">
    <property type="protein sequence ID" value="GAA4320505.1"/>
    <property type="molecule type" value="Genomic_DNA"/>
</dbReference>
<dbReference type="Gene3D" id="3.40.50.620">
    <property type="entry name" value="HUPs"/>
    <property type="match status" value="1"/>
</dbReference>
<keyword evidence="3" id="KW-1185">Reference proteome</keyword>
<dbReference type="InterPro" id="IPR052735">
    <property type="entry name" value="NAD_biosynth-regulator"/>
</dbReference>
<dbReference type="InterPro" id="IPR027417">
    <property type="entry name" value="P-loop_NTPase"/>
</dbReference>
<keyword evidence="2" id="KW-0808">Transferase</keyword>
<dbReference type="NCBIfam" id="TIGR00125">
    <property type="entry name" value="cyt_tran_rel"/>
    <property type="match status" value="1"/>
</dbReference>
<dbReference type="PANTHER" id="PTHR37512">
    <property type="entry name" value="TRIFUNCTIONAL NAD BIOSYNTHESIS/REGULATOR PROTEIN NADR"/>
    <property type="match status" value="1"/>
</dbReference>
<keyword evidence="2" id="KW-0548">Nucleotidyltransferase</keyword>
<reference evidence="3" key="1">
    <citation type="journal article" date="2019" name="Int. J. Syst. Evol. Microbiol.">
        <title>The Global Catalogue of Microorganisms (GCM) 10K type strain sequencing project: providing services to taxonomists for standard genome sequencing and annotation.</title>
        <authorList>
            <consortium name="The Broad Institute Genomics Platform"/>
            <consortium name="The Broad Institute Genome Sequencing Center for Infectious Disease"/>
            <person name="Wu L."/>
            <person name="Ma J."/>
        </authorList>
    </citation>
    <scope>NUCLEOTIDE SEQUENCE [LARGE SCALE GENOMIC DNA]</scope>
    <source>
        <strain evidence="3">JCM 17919</strain>
    </source>
</reference>
<comment type="caution">
    <text evidence="2">The sequence shown here is derived from an EMBL/GenBank/DDBJ whole genome shotgun (WGS) entry which is preliminary data.</text>
</comment>
<dbReference type="SUPFAM" id="SSF52540">
    <property type="entry name" value="P-loop containing nucleoside triphosphate hydrolases"/>
    <property type="match status" value="1"/>
</dbReference>
<dbReference type="InterPro" id="IPR004821">
    <property type="entry name" value="Cyt_trans-like"/>
</dbReference>
<organism evidence="2 3">
    <name type="scientific">Flaviaesturariibacter amylovorans</name>
    <dbReference type="NCBI Taxonomy" id="1084520"/>
    <lineage>
        <taxon>Bacteria</taxon>
        <taxon>Pseudomonadati</taxon>
        <taxon>Bacteroidota</taxon>
        <taxon>Chitinophagia</taxon>
        <taxon>Chitinophagales</taxon>
        <taxon>Chitinophagaceae</taxon>
        <taxon>Flaviaestuariibacter</taxon>
    </lineage>
</organism>
<proteinExistence type="predicted"/>
<accession>A0ABP8GAD1</accession>
<dbReference type="Pfam" id="PF13521">
    <property type="entry name" value="AAA_28"/>
    <property type="match status" value="1"/>
</dbReference>
<dbReference type="SUPFAM" id="SSF52374">
    <property type="entry name" value="Nucleotidylyl transferase"/>
    <property type="match status" value="1"/>
</dbReference>
<name>A0ABP8GAD1_9BACT</name>
<dbReference type="GO" id="GO:0016779">
    <property type="term" value="F:nucleotidyltransferase activity"/>
    <property type="evidence" value="ECO:0007669"/>
    <property type="project" value="UniProtKB-KW"/>
</dbReference>
<sequence length="329" mass="36118">MTRALVFGKFLPFHNGHAALLRFALTQADSVTALVCASDREAIPGAQRARWIRATFAGEARLQVQVYEYSEADLVNSSVADEAVAQQWAEVFRTVVPGHDLVVTSEPYGPMVARALGIAYRAFDPGRTQVPVSGTALRTDLAAHWQHLPDPVRADLALRVVILGTESTGKSTLTADLAAHFNGTLVTEAGRDLIADSNDFVYADLLRVAEAHAQRVAAAARGPRPLLFIDTDLHITRSYARFVFGRELEVSAAIEAESRADLRLYLDAAVPFVQDGTRLHEGHRNRLDASHRAVLAERKLPFTELRGTWEARRVGAIVAVEELLSLPRW</sequence>
<dbReference type="PANTHER" id="PTHR37512:SF1">
    <property type="entry name" value="NADR_TTD14 AAA DOMAIN-CONTAINING PROTEIN"/>
    <property type="match status" value="1"/>
</dbReference>
<dbReference type="InterPro" id="IPR014729">
    <property type="entry name" value="Rossmann-like_a/b/a_fold"/>
</dbReference>
<evidence type="ECO:0000259" key="1">
    <source>
        <dbReference type="Pfam" id="PF13521"/>
    </source>
</evidence>